<dbReference type="WBParaSite" id="SVE_0403000.1">
    <property type="protein sequence ID" value="SVE_0403000.1"/>
    <property type="gene ID" value="SVE_0403000"/>
</dbReference>
<accession>A0A0K0F5D9</accession>
<keyword evidence="2" id="KW-1185">Reference proteome</keyword>
<reference evidence="2" key="1">
    <citation type="submission" date="2014-07" db="EMBL/GenBank/DDBJ databases">
        <authorList>
            <person name="Martin A.A"/>
            <person name="De Silva N."/>
        </authorList>
    </citation>
    <scope>NUCLEOTIDE SEQUENCE</scope>
</reference>
<sequence length="560" mass="64539">MTSLCGKKLVKLSNWSIKFIEGVNNDFDIVLKGIVGENNIFLITGTKYITDPVIRVVKFNTILCDDNVYVTLESPINERKMVHKGFTIEFISCFRYGFPTNWVPMIENFFSQVKSKSDLSLPSELLDVAFRDMSNYKDVYITSAVSIKNWYLDLHLSENEDDFYVVLIGYLDCASDSYNDHTYCEAVVRDREDIDVILCGKQELYKLVTPIDSEKMLELGYSVEIIECFRFGFPSNWSEIWLEFFNQYEGSAESYEISGSLATQAIEEMDSFRFSQQLDDSIYKGSFTYEETQYPHKDTTRKMIDLKGEGVIEVESSMPYYLLSGSFKSNEGEFQALHKVNTPMEPCREIKGCFQQTQRVFLGDIINPESPVSSPSLLNSFSERNDFLTPYNKSLSNQNINDETQLTNFFPLTETSSRSSGIYEDYLEEGSQDKNQSLEMPKINSINHQSIDYNTNPERFFNATLGLADIENTSRGMFNITGGSFNLSISSNNGSEKTKRPVYYLPAAKHIVKSKNKPKKPKVREPVEKRFDFEKLVYEEIEKKRNYDSYRSNDFEDNLM</sequence>
<evidence type="ECO:0000313" key="2">
    <source>
        <dbReference type="Proteomes" id="UP000035680"/>
    </source>
</evidence>
<dbReference type="Pfam" id="PF09133">
    <property type="entry name" value="SANTA"/>
    <property type="match status" value="2"/>
</dbReference>
<name>A0A0K0F5D9_STRVS</name>
<evidence type="ECO:0000259" key="1">
    <source>
        <dbReference type="Pfam" id="PF09133"/>
    </source>
</evidence>
<dbReference type="InterPro" id="IPR053090">
    <property type="entry name" value="Centromere_KNL-2_homolog"/>
</dbReference>
<dbReference type="PANTHER" id="PTHR35311:SF1">
    <property type="entry name" value="PROTEIN EMBRYO DEFECTIVE 1674"/>
    <property type="match status" value="1"/>
</dbReference>
<reference evidence="3" key="2">
    <citation type="submission" date="2015-08" db="UniProtKB">
        <authorList>
            <consortium name="WormBaseParasite"/>
        </authorList>
    </citation>
    <scope>IDENTIFICATION</scope>
</reference>
<dbReference type="Proteomes" id="UP000035680">
    <property type="component" value="Unassembled WGS sequence"/>
</dbReference>
<dbReference type="InterPro" id="IPR015216">
    <property type="entry name" value="SANTA"/>
</dbReference>
<feature type="domain" description="SANTA" evidence="1">
    <location>
        <begin position="145"/>
        <end position="239"/>
    </location>
</feature>
<protein>
    <submittedName>
        <fullName evidence="3">SANTA domain-containing protein</fullName>
    </submittedName>
</protein>
<proteinExistence type="predicted"/>
<dbReference type="PANTHER" id="PTHR35311">
    <property type="entry name" value="KINETOCHORE-ASSOCIATED PROTEIN KNL-2 HOMOLOG"/>
    <property type="match status" value="1"/>
</dbReference>
<evidence type="ECO:0000313" key="3">
    <source>
        <dbReference type="WBParaSite" id="SVE_0403000.1"/>
    </source>
</evidence>
<dbReference type="AlphaFoldDB" id="A0A0K0F5D9"/>
<organism evidence="2 3">
    <name type="scientific">Strongyloides venezuelensis</name>
    <name type="common">Threadworm</name>
    <dbReference type="NCBI Taxonomy" id="75913"/>
    <lineage>
        <taxon>Eukaryota</taxon>
        <taxon>Metazoa</taxon>
        <taxon>Ecdysozoa</taxon>
        <taxon>Nematoda</taxon>
        <taxon>Chromadorea</taxon>
        <taxon>Rhabditida</taxon>
        <taxon>Tylenchina</taxon>
        <taxon>Panagrolaimomorpha</taxon>
        <taxon>Strongyloidoidea</taxon>
        <taxon>Strongyloididae</taxon>
        <taxon>Strongyloides</taxon>
    </lineage>
</organism>
<feature type="domain" description="SANTA" evidence="1">
    <location>
        <begin position="10"/>
        <end position="102"/>
    </location>
</feature>